<evidence type="ECO:0000256" key="1">
    <source>
        <dbReference type="ARBA" id="ARBA00003481"/>
    </source>
</evidence>
<dbReference type="SUPFAM" id="SSF52540">
    <property type="entry name" value="P-loop containing nucleoside triphosphate hydrolases"/>
    <property type="match status" value="1"/>
</dbReference>
<proteinExistence type="inferred from homology"/>
<evidence type="ECO:0000256" key="18">
    <source>
        <dbReference type="ARBA" id="ARBA00032646"/>
    </source>
</evidence>
<evidence type="ECO:0000256" key="16">
    <source>
        <dbReference type="ARBA" id="ARBA00023134"/>
    </source>
</evidence>
<feature type="region of interest" description="Disordered" evidence="20">
    <location>
        <begin position="263"/>
        <end position="285"/>
    </location>
</feature>
<dbReference type="Proteomes" id="UP000305647">
    <property type="component" value="Unassembled WGS sequence"/>
</dbReference>
<keyword evidence="13" id="KW-0106">Calcium</keyword>
<dbReference type="SMART" id="SM00175">
    <property type="entry name" value="RAB"/>
    <property type="match status" value="1"/>
</dbReference>
<dbReference type="InterPro" id="IPR020860">
    <property type="entry name" value="MIRO_dom"/>
</dbReference>
<keyword evidence="14" id="KW-1133">Transmembrane helix</keyword>
<evidence type="ECO:0000256" key="15">
    <source>
        <dbReference type="ARBA" id="ARBA00023128"/>
    </source>
</evidence>
<dbReference type="Pfam" id="PF13202">
    <property type="entry name" value="EF-hand_5"/>
    <property type="match status" value="1"/>
</dbReference>
<keyword evidence="8" id="KW-0479">Metal-binding</keyword>
<keyword evidence="17" id="KW-0472">Membrane</keyword>
<dbReference type="InterPro" id="IPR002048">
    <property type="entry name" value="EF_hand_dom"/>
</dbReference>
<dbReference type="InterPro" id="IPR013567">
    <property type="entry name" value="EF_hand_assoc_2"/>
</dbReference>
<reference evidence="23 24" key="1">
    <citation type="submission" date="2019-03" db="EMBL/GenBank/DDBJ databases">
        <title>Sequencing 25 genomes of Wallemia mellicola.</title>
        <authorList>
            <person name="Gostincar C."/>
        </authorList>
    </citation>
    <scope>NUCLEOTIDE SEQUENCE [LARGE SCALE GENOMIC DNA]</scope>
    <source>
        <strain evidence="23 24">EXF-8738</strain>
    </source>
</reference>
<keyword evidence="11" id="KW-1000">Mitochondrion outer membrane</keyword>
<evidence type="ECO:0000259" key="22">
    <source>
        <dbReference type="PROSITE" id="PS51423"/>
    </source>
</evidence>
<evidence type="ECO:0000256" key="12">
    <source>
        <dbReference type="ARBA" id="ARBA00022801"/>
    </source>
</evidence>
<evidence type="ECO:0000256" key="17">
    <source>
        <dbReference type="ARBA" id="ARBA00023136"/>
    </source>
</evidence>
<dbReference type="GO" id="GO:0033897">
    <property type="term" value="F:ribonuclease T2 activity"/>
    <property type="evidence" value="ECO:0007669"/>
    <property type="project" value="UniProtKB-EC"/>
</dbReference>
<evidence type="ECO:0000256" key="8">
    <source>
        <dbReference type="ARBA" id="ARBA00022723"/>
    </source>
</evidence>
<evidence type="ECO:0000256" key="7">
    <source>
        <dbReference type="ARBA" id="ARBA00022692"/>
    </source>
</evidence>
<dbReference type="GO" id="GO:0005509">
    <property type="term" value="F:calcium ion binding"/>
    <property type="evidence" value="ECO:0007669"/>
    <property type="project" value="InterPro"/>
</dbReference>
<feature type="domain" description="Miro" evidence="22">
    <location>
        <begin position="291"/>
        <end position="453"/>
    </location>
</feature>
<evidence type="ECO:0000256" key="13">
    <source>
        <dbReference type="ARBA" id="ARBA00022837"/>
    </source>
</evidence>
<gene>
    <name evidence="23" type="ORF">E3Q10_02205</name>
</gene>
<dbReference type="GO" id="GO:0005741">
    <property type="term" value="C:mitochondrial outer membrane"/>
    <property type="evidence" value="ECO:0007669"/>
    <property type="project" value="UniProtKB-SubCell"/>
</dbReference>
<dbReference type="InterPro" id="IPR001568">
    <property type="entry name" value="RNase_T2-like"/>
</dbReference>
<dbReference type="AlphaFoldDB" id="A0A4T0R679"/>
<evidence type="ECO:0000256" key="5">
    <source>
        <dbReference type="ARBA" id="ARBA00012571"/>
    </source>
</evidence>
<dbReference type="PANTHER" id="PTHR46819:SF1">
    <property type="entry name" value="EF-HAND CALCIUM-BINDING DOMAIN-CONTAINING PROTEIN 7"/>
    <property type="match status" value="1"/>
</dbReference>
<name>A0A4T0R679_9BASI</name>
<dbReference type="InterPro" id="IPR013566">
    <property type="entry name" value="EF_hand_assoc_1"/>
</dbReference>
<dbReference type="GO" id="GO:0003924">
    <property type="term" value="F:GTPase activity"/>
    <property type="evidence" value="ECO:0007669"/>
    <property type="project" value="InterPro"/>
</dbReference>
<evidence type="ECO:0000256" key="4">
    <source>
        <dbReference type="ARBA" id="ARBA00007981"/>
    </source>
</evidence>
<dbReference type="PROSITE" id="PS51423">
    <property type="entry name" value="MIRO"/>
    <property type="match status" value="1"/>
</dbReference>
<dbReference type="InterPro" id="IPR033130">
    <property type="entry name" value="RNase_T2_His_AS_2"/>
</dbReference>
<dbReference type="Gene3D" id="3.40.50.300">
    <property type="entry name" value="P-loop containing nucleotide triphosphate hydrolases"/>
    <property type="match status" value="1"/>
</dbReference>
<comment type="similarity">
    <text evidence="4">Belongs to the mitochondrial Rho GTPase family.</text>
</comment>
<evidence type="ECO:0000256" key="3">
    <source>
        <dbReference type="ARBA" id="ARBA00007469"/>
    </source>
</evidence>
<dbReference type="GO" id="GO:0005525">
    <property type="term" value="F:GTP binding"/>
    <property type="evidence" value="ECO:0007669"/>
    <property type="project" value="UniProtKB-KW"/>
</dbReference>
<dbReference type="InterPro" id="IPR036430">
    <property type="entry name" value="RNase_T2-like_sf"/>
</dbReference>
<evidence type="ECO:0000256" key="20">
    <source>
        <dbReference type="SAM" id="MobiDB-lite"/>
    </source>
</evidence>
<dbReference type="Pfam" id="PF08355">
    <property type="entry name" value="EF_assoc_1"/>
    <property type="match status" value="1"/>
</dbReference>
<comment type="caution">
    <text evidence="23">The sequence shown here is derived from an EMBL/GenBank/DDBJ whole genome shotgun (WGS) entry which is preliminary data.</text>
</comment>
<dbReference type="InterPro" id="IPR052266">
    <property type="entry name" value="Miro-EF-hand_domain"/>
</dbReference>
<dbReference type="Gene3D" id="3.90.730.10">
    <property type="entry name" value="Ribonuclease T2-like"/>
    <property type="match status" value="1"/>
</dbReference>
<evidence type="ECO:0000313" key="24">
    <source>
        <dbReference type="Proteomes" id="UP000305647"/>
    </source>
</evidence>
<dbReference type="EMBL" id="SPRO01000020">
    <property type="protein sequence ID" value="TIC30187.1"/>
    <property type="molecule type" value="Genomic_DNA"/>
</dbReference>
<feature type="compositionally biased region" description="Polar residues" evidence="20">
    <location>
        <begin position="263"/>
        <end position="274"/>
    </location>
</feature>
<dbReference type="PROSITE" id="PS00018">
    <property type="entry name" value="EF_HAND_1"/>
    <property type="match status" value="2"/>
</dbReference>
<evidence type="ECO:0000256" key="10">
    <source>
        <dbReference type="ARBA" id="ARBA00022741"/>
    </source>
</evidence>
<comment type="similarity">
    <text evidence="3 19">Belongs to the RNase T2 family.</text>
</comment>
<accession>A0A4T0R679</accession>
<sequence length="673" mass="75870">MKEFKEIETCVEASAKTRTNINEIFYFAQRAVLHPTAPLYDSRQHTLKPASASALSRIFRLCDTNKDNLLDSTELNRFQLKCFGTPLKQSELDAIMELVSQHSNQTVSKVSNGTLALTELGFILLHTIFIQRGRLETTWTVLRKFGYAQDLRLKEEFLYPKFDVNADSSVELSPDGYSFFTEIFEKFDIDKDGALSENELSDLFLTSPGNPWMNKGFPDTTLTDEKGAVTLQGWLAQWSMTTLLDHKTTLAYLAYLGYEPSSNAPVQDSTSALKTTPPRRRRKGEVGKVQRNVFLAYVLGAPGSGKTSLLRSLLNKQFNGTHTSTNGVLSVVNSVEVEGGAEKYLVCQEFEATTLKNSKKLQLADVIVLVYDCSDANSFSYLSNLHQNYNLDGIPCVYVATKSDLDLAQQRHEVQPDVYCRRLNLPVPIAVSIKTNQTAVGGGLVGIAAILTKYNWRPWISSGIGIIRHTKVEKTLGHCMGYGQITAMAHTLTAGETELYNEMNEFWLDNRGHNDYFWQHEYNKHGTCYSTLKPSCRTDNGTSVNVLVDYFKKIVETYKGLPTYRFLEKKGIVPSSTSKYKFADIKRALKEEFGHEPTIHCDGGGDKIHEVWYSYNLVGPLLSGKLIPREPAARDNCKSDVYYLPKHQARRHQMGEFQEESFTISETEIELLR</sequence>
<dbReference type="SUPFAM" id="SSF47473">
    <property type="entry name" value="EF-hand"/>
    <property type="match status" value="1"/>
</dbReference>
<feature type="domain" description="EF-hand" evidence="21">
    <location>
        <begin position="175"/>
        <end position="210"/>
    </location>
</feature>
<dbReference type="InterPro" id="IPR011992">
    <property type="entry name" value="EF-hand-dom_pair"/>
</dbReference>
<dbReference type="FunFam" id="3.40.50.300:FF:000553">
    <property type="entry name" value="Mitochondrial Rho GTPase"/>
    <property type="match status" value="1"/>
</dbReference>
<dbReference type="InterPro" id="IPR018247">
    <property type="entry name" value="EF_Hand_1_Ca_BS"/>
</dbReference>
<comment type="subcellular location">
    <subcellularLocation>
        <location evidence="2">Mitochondrion outer membrane</location>
        <topology evidence="2">Single-pass type IV membrane protein</topology>
    </subcellularLocation>
</comment>
<dbReference type="PANTHER" id="PTHR46819">
    <property type="entry name" value="EF-HAND CALCIUM-BINDING DOMAIN-CONTAINING PROTEIN 7"/>
    <property type="match status" value="1"/>
</dbReference>
<evidence type="ECO:0000256" key="14">
    <source>
        <dbReference type="ARBA" id="ARBA00022989"/>
    </source>
</evidence>
<dbReference type="PROSITE" id="PS50222">
    <property type="entry name" value="EF_HAND_2"/>
    <property type="match status" value="1"/>
</dbReference>
<keyword evidence="16" id="KW-0342">GTP-binding</keyword>
<keyword evidence="9" id="KW-0677">Repeat</keyword>
<keyword evidence="15" id="KW-0496">Mitochondrion</keyword>
<dbReference type="GO" id="GO:0003723">
    <property type="term" value="F:RNA binding"/>
    <property type="evidence" value="ECO:0007669"/>
    <property type="project" value="InterPro"/>
</dbReference>
<dbReference type="Pfam" id="PF00445">
    <property type="entry name" value="Ribonuclease_T2"/>
    <property type="match status" value="1"/>
</dbReference>
<evidence type="ECO:0000256" key="11">
    <source>
        <dbReference type="ARBA" id="ARBA00022787"/>
    </source>
</evidence>
<keyword evidence="7" id="KW-0812">Transmembrane</keyword>
<keyword evidence="12" id="KW-0378">Hydrolase</keyword>
<evidence type="ECO:0000256" key="9">
    <source>
        <dbReference type="ARBA" id="ARBA00022737"/>
    </source>
</evidence>
<dbReference type="Pfam" id="PF08356">
    <property type="entry name" value="EF_assoc_2"/>
    <property type="match status" value="1"/>
</dbReference>
<dbReference type="InterPro" id="IPR001806">
    <property type="entry name" value="Small_GTPase"/>
</dbReference>
<keyword evidence="10" id="KW-0547">Nucleotide-binding</keyword>
<dbReference type="InterPro" id="IPR027417">
    <property type="entry name" value="P-loop_NTPase"/>
</dbReference>
<organism evidence="23 24">
    <name type="scientific">Wallemia mellicola</name>
    <dbReference type="NCBI Taxonomy" id="1708541"/>
    <lineage>
        <taxon>Eukaryota</taxon>
        <taxon>Fungi</taxon>
        <taxon>Dikarya</taxon>
        <taxon>Basidiomycota</taxon>
        <taxon>Wallemiomycotina</taxon>
        <taxon>Wallemiomycetes</taxon>
        <taxon>Wallemiales</taxon>
        <taxon>Wallemiaceae</taxon>
        <taxon>Wallemia</taxon>
    </lineage>
</organism>
<dbReference type="PROSITE" id="PS00531">
    <property type="entry name" value="RNASE_T2_2"/>
    <property type="match status" value="1"/>
</dbReference>
<dbReference type="EC" id="4.6.1.19" evidence="5"/>
<dbReference type="Gene3D" id="1.10.238.10">
    <property type="entry name" value="EF-hand"/>
    <property type="match status" value="2"/>
</dbReference>
<comment type="function">
    <text evidence="1">Mitochondrial GTPase involved in mitochondrial trafficking. Probably involved in control of anterograde transport of mitochondria and their subcellular distribution.</text>
</comment>
<dbReference type="Pfam" id="PF00071">
    <property type="entry name" value="Ras"/>
    <property type="match status" value="1"/>
</dbReference>
<evidence type="ECO:0000256" key="2">
    <source>
        <dbReference type="ARBA" id="ARBA00004200"/>
    </source>
</evidence>
<protein>
    <recommendedName>
        <fullName evidence="6">Mitochondrial Rho GTPase 1</fullName>
        <ecNumber evidence="5">4.6.1.19</ecNumber>
    </recommendedName>
    <alternativeName>
        <fullName evidence="18">GTPase EF-hand protein of mitochondria 1</fullName>
    </alternativeName>
</protein>
<evidence type="ECO:0000256" key="19">
    <source>
        <dbReference type="RuleBase" id="RU004328"/>
    </source>
</evidence>
<evidence type="ECO:0000259" key="21">
    <source>
        <dbReference type="PROSITE" id="PS50222"/>
    </source>
</evidence>
<evidence type="ECO:0000256" key="6">
    <source>
        <dbReference type="ARBA" id="ARBA00019119"/>
    </source>
</evidence>
<dbReference type="SUPFAM" id="SSF55895">
    <property type="entry name" value="Ribonuclease Rh-like"/>
    <property type="match status" value="1"/>
</dbReference>
<dbReference type="FunFam" id="1.10.238.10:FF:000011">
    <property type="entry name" value="Mitochondrial Rho GTPase"/>
    <property type="match status" value="1"/>
</dbReference>
<dbReference type="SMART" id="SM00054">
    <property type="entry name" value="EFh"/>
    <property type="match status" value="2"/>
</dbReference>
<evidence type="ECO:0000313" key="23">
    <source>
        <dbReference type="EMBL" id="TIC30187.1"/>
    </source>
</evidence>